<feature type="region of interest" description="Disordered" evidence="1">
    <location>
        <begin position="1"/>
        <end position="25"/>
    </location>
</feature>
<evidence type="ECO:0000313" key="4">
    <source>
        <dbReference type="Proteomes" id="UP000054477"/>
    </source>
</evidence>
<dbReference type="Gene3D" id="3.80.10.10">
    <property type="entry name" value="Ribonuclease Inhibitor"/>
    <property type="match status" value="1"/>
</dbReference>
<proteinExistence type="predicted"/>
<dbReference type="OrthoDB" id="3221235at2759"/>
<reference evidence="4" key="2">
    <citation type="submission" date="2015-01" db="EMBL/GenBank/DDBJ databases">
        <title>Evolutionary Origins and Diversification of the Mycorrhizal Mutualists.</title>
        <authorList>
            <consortium name="DOE Joint Genome Institute"/>
            <consortium name="Mycorrhizal Genomics Consortium"/>
            <person name="Kohler A."/>
            <person name="Kuo A."/>
            <person name="Nagy L.G."/>
            <person name="Floudas D."/>
            <person name="Copeland A."/>
            <person name="Barry K.W."/>
            <person name="Cichocki N."/>
            <person name="Veneault-Fourrey C."/>
            <person name="LaButti K."/>
            <person name="Lindquist E.A."/>
            <person name="Lipzen A."/>
            <person name="Lundell T."/>
            <person name="Morin E."/>
            <person name="Murat C."/>
            <person name="Riley R."/>
            <person name="Ohm R."/>
            <person name="Sun H."/>
            <person name="Tunlid A."/>
            <person name="Henrissat B."/>
            <person name="Grigoriev I.V."/>
            <person name="Hibbett D.S."/>
            <person name="Martin F."/>
        </authorList>
    </citation>
    <scope>NUCLEOTIDE SEQUENCE [LARGE SCALE GENOMIC DNA]</scope>
    <source>
        <strain evidence="4">LaAM-08-1</strain>
    </source>
</reference>
<protein>
    <recommendedName>
        <fullName evidence="2">F-box domain-containing protein</fullName>
    </recommendedName>
</protein>
<reference evidence="3 4" key="1">
    <citation type="submission" date="2014-04" db="EMBL/GenBank/DDBJ databases">
        <authorList>
            <consortium name="DOE Joint Genome Institute"/>
            <person name="Kuo A."/>
            <person name="Kohler A."/>
            <person name="Nagy L.G."/>
            <person name="Floudas D."/>
            <person name="Copeland A."/>
            <person name="Barry K.W."/>
            <person name="Cichocki N."/>
            <person name="Veneault-Fourrey C."/>
            <person name="LaButti K."/>
            <person name="Lindquist E.A."/>
            <person name="Lipzen A."/>
            <person name="Lundell T."/>
            <person name="Morin E."/>
            <person name="Murat C."/>
            <person name="Sun H."/>
            <person name="Tunlid A."/>
            <person name="Henrissat B."/>
            <person name="Grigoriev I.V."/>
            <person name="Hibbett D.S."/>
            <person name="Martin F."/>
            <person name="Nordberg H.P."/>
            <person name="Cantor M.N."/>
            <person name="Hua S.X."/>
        </authorList>
    </citation>
    <scope>NUCLEOTIDE SEQUENCE [LARGE SCALE GENOMIC DNA]</scope>
    <source>
        <strain evidence="3 4">LaAM-08-1</strain>
    </source>
</reference>
<sequence length="654" mass="74256">MDVSENSPCFSCGSSTGTIPNPPPEIPSAEPFQLQSVVRGIIAETEQRIVHLEEMNRSTLEVRQTILRRLEEYHRFVFYQKSLVAPIRRLPTEVLSEIFVIYVVADVETSSGVLHRQWYLAQVCRRWRHVVLNTPRLWNHPQRIIARPTYEAHPSSVKIHFARAGGVPLSIDVSIAVGASAKSSRLLATLVKHSNQIGELKIECQWEAFRAISRIRSKLNNLRTLTLTTPNGNWQTNNTSVFSLAPQLREVSFMSKRILDGDQFSKLVLPWGQLKTIAINLPDLDYAWKVFSNAPHMETCTFTRIVNRGKPRGIVRHVELQQLLLKGCVNGPAFPTALFDTLVLPNLLNLLIKIDDLTMDPVASLITRSGCSLSKLVLNVAIVRGSVLKLLQETPTLIHLEVYALSPADIKGLTVDKNGNRPITPSLREIHIANVDEITDPSSINALIRSRADPEISDVKPIQNIHLYFKTHFASKRMYDDLTGFPWVPPNGPEPADRTVEWAQSLREIIARLGSPPPPHQDWFFLWDTLTKMERWEAIKQPYLARNSEISGNLVNISSWVDKHLGRRDPWRLLRLRIKTLLDSWTLLEEEYGKFPHRNWELNQPAGNSLDQYFISSSDPPRVKYKKKIGVAPIELVPPTSQILEIMCKIFSGF</sequence>
<feature type="domain" description="F-box" evidence="2">
    <location>
        <begin position="84"/>
        <end position="141"/>
    </location>
</feature>
<dbReference type="PROSITE" id="PS50181">
    <property type="entry name" value="FBOX"/>
    <property type="match status" value="1"/>
</dbReference>
<dbReference type="SUPFAM" id="SSF52047">
    <property type="entry name" value="RNI-like"/>
    <property type="match status" value="1"/>
</dbReference>
<keyword evidence="4" id="KW-1185">Reference proteome</keyword>
<dbReference type="AlphaFoldDB" id="A0A0C9XU26"/>
<dbReference type="EMBL" id="KN838562">
    <property type="protein sequence ID" value="KIK05184.1"/>
    <property type="molecule type" value="Genomic_DNA"/>
</dbReference>
<name>A0A0C9XU26_9AGAR</name>
<dbReference type="InterPro" id="IPR032675">
    <property type="entry name" value="LRR_dom_sf"/>
</dbReference>
<dbReference type="Proteomes" id="UP000054477">
    <property type="component" value="Unassembled WGS sequence"/>
</dbReference>
<evidence type="ECO:0000259" key="2">
    <source>
        <dbReference type="PROSITE" id="PS50181"/>
    </source>
</evidence>
<organism evidence="3 4">
    <name type="scientific">Laccaria amethystina LaAM-08-1</name>
    <dbReference type="NCBI Taxonomy" id="1095629"/>
    <lineage>
        <taxon>Eukaryota</taxon>
        <taxon>Fungi</taxon>
        <taxon>Dikarya</taxon>
        <taxon>Basidiomycota</taxon>
        <taxon>Agaricomycotina</taxon>
        <taxon>Agaricomycetes</taxon>
        <taxon>Agaricomycetidae</taxon>
        <taxon>Agaricales</taxon>
        <taxon>Agaricineae</taxon>
        <taxon>Hydnangiaceae</taxon>
        <taxon>Laccaria</taxon>
    </lineage>
</organism>
<dbReference type="STRING" id="1095629.A0A0C9XU26"/>
<dbReference type="InterPro" id="IPR001810">
    <property type="entry name" value="F-box_dom"/>
</dbReference>
<accession>A0A0C9XU26</accession>
<feature type="compositionally biased region" description="Polar residues" evidence="1">
    <location>
        <begin position="1"/>
        <end position="18"/>
    </location>
</feature>
<evidence type="ECO:0000256" key="1">
    <source>
        <dbReference type="SAM" id="MobiDB-lite"/>
    </source>
</evidence>
<dbReference type="HOGENOM" id="CLU_440792_0_0_1"/>
<evidence type="ECO:0000313" key="3">
    <source>
        <dbReference type="EMBL" id="KIK05184.1"/>
    </source>
</evidence>
<gene>
    <name evidence="3" type="ORF">K443DRAFT_120650</name>
</gene>
<dbReference type="Gene3D" id="1.20.1280.50">
    <property type="match status" value="1"/>
</dbReference>